<feature type="site" description="Participates in a stacking interaction with the thymidine ring of dTDP-4-oxo-6-deoxyglucose" evidence="6">
    <location>
        <position position="137"/>
    </location>
</feature>
<dbReference type="CDD" id="cd00438">
    <property type="entry name" value="cupin_RmlC"/>
    <property type="match status" value="1"/>
</dbReference>
<feature type="active site" description="Proton donor" evidence="5">
    <location>
        <position position="131"/>
    </location>
</feature>
<dbReference type="UniPathway" id="UPA00124"/>
<dbReference type="EMBL" id="AOGX02000024">
    <property type="protein sequence ID" value="EOQ88162.1"/>
    <property type="molecule type" value="Genomic_DNA"/>
</dbReference>
<sequence>MKVETFPIVGPILITPDCFQDTRGFFLESYKSSSFGHHGIPSQFFQDNHSRSSKNVLRGLHFQSPPMDQGKLVRVIRGSVLDVIVDIRKSSSTFGHHLKVVLTDQNKNIFWVPPGFAHGFLTLEDDTDFLYKVTNEYSKAHEGGILFNDPSLGIDWGIDVKDAIVSDKDLVLPLLKDLESPF</sequence>
<dbReference type="PANTHER" id="PTHR21047">
    <property type="entry name" value="DTDP-6-DEOXY-D-GLUCOSE-3,5 EPIMERASE"/>
    <property type="match status" value="1"/>
</dbReference>
<organism evidence="8 9">
    <name type="scientific">Leptospira yanagawae serovar Saopaulo str. Sao Paulo = ATCC 700523</name>
    <dbReference type="NCBI Taxonomy" id="1249483"/>
    <lineage>
        <taxon>Bacteria</taxon>
        <taxon>Pseudomonadati</taxon>
        <taxon>Spirochaetota</taxon>
        <taxon>Spirochaetia</taxon>
        <taxon>Leptospirales</taxon>
        <taxon>Leptospiraceae</taxon>
        <taxon>Leptospira</taxon>
    </lineage>
</organism>
<reference evidence="8 9" key="1">
    <citation type="submission" date="2013-04" db="EMBL/GenBank/DDBJ databases">
        <authorList>
            <person name="Harkins D.M."/>
            <person name="Durkin A.S."/>
            <person name="Brinkac L.M."/>
            <person name="Haft D.H."/>
            <person name="Selengut J.D."/>
            <person name="Sanka R."/>
            <person name="DePew J."/>
            <person name="Purushe J."/>
            <person name="Hartskeerl R.A."/>
            <person name="Ahmed A."/>
            <person name="van der Linden H."/>
            <person name="Goris M.G.A."/>
            <person name="Vinetz J.M."/>
            <person name="Sutton G.G."/>
            <person name="Nierman W.C."/>
            <person name="Fouts D.E."/>
        </authorList>
    </citation>
    <scope>NUCLEOTIDE SEQUENCE [LARGE SCALE GENOMIC DNA]</scope>
    <source>
        <strain evidence="8 9">Sao Paulo</strain>
    </source>
</reference>
<evidence type="ECO:0000313" key="8">
    <source>
        <dbReference type="EMBL" id="EOQ88162.1"/>
    </source>
</evidence>
<evidence type="ECO:0000256" key="4">
    <source>
        <dbReference type="ARBA" id="ARBA00019595"/>
    </source>
</evidence>
<keyword evidence="7 8" id="KW-0413">Isomerase</keyword>
<dbReference type="GO" id="GO:0000271">
    <property type="term" value="P:polysaccharide biosynthetic process"/>
    <property type="evidence" value="ECO:0007669"/>
    <property type="project" value="TreeGrafter"/>
</dbReference>
<gene>
    <name evidence="8" type="primary">rfbC</name>
    <name evidence="8" type="ORF">LEP1GSC202_3332</name>
</gene>
<evidence type="ECO:0000313" key="9">
    <source>
        <dbReference type="Proteomes" id="UP000013996"/>
    </source>
</evidence>
<dbReference type="Pfam" id="PF00908">
    <property type="entry name" value="dTDP_sugar_isom"/>
    <property type="match status" value="1"/>
</dbReference>
<feature type="active site" description="Proton acceptor" evidence="5">
    <location>
        <position position="61"/>
    </location>
</feature>
<dbReference type="Proteomes" id="UP000013996">
    <property type="component" value="Unassembled WGS sequence"/>
</dbReference>
<name>A0A5E8HBD5_9LEPT</name>
<dbReference type="OrthoDB" id="9800680at2"/>
<dbReference type="InterPro" id="IPR000888">
    <property type="entry name" value="RmlC-like"/>
</dbReference>
<dbReference type="Gene3D" id="2.60.120.10">
    <property type="entry name" value="Jelly Rolls"/>
    <property type="match status" value="1"/>
</dbReference>
<comment type="similarity">
    <text evidence="7">Belongs to the dTDP-4-dehydrorhamnose 3,5-epimerase family.</text>
</comment>
<accession>A0A5E8HBD5</accession>
<comment type="function">
    <text evidence="2 7">Catalyzes the epimerization of the C3' and C5'positions of dTDP-6-deoxy-D-xylo-4-hexulose, forming dTDP-6-deoxy-L-lyxo-4-hexulose.</text>
</comment>
<dbReference type="SUPFAM" id="SSF51182">
    <property type="entry name" value="RmlC-like cupins"/>
    <property type="match status" value="1"/>
</dbReference>
<evidence type="ECO:0000256" key="3">
    <source>
        <dbReference type="ARBA" id="ARBA00012098"/>
    </source>
</evidence>
<dbReference type="AlphaFoldDB" id="A0A5E8HBD5"/>
<dbReference type="NCBIfam" id="TIGR01221">
    <property type="entry name" value="rmlC"/>
    <property type="match status" value="1"/>
</dbReference>
<dbReference type="GO" id="GO:0008830">
    <property type="term" value="F:dTDP-4-dehydrorhamnose 3,5-epimerase activity"/>
    <property type="evidence" value="ECO:0007669"/>
    <property type="project" value="UniProtKB-UniRule"/>
</dbReference>
<protein>
    <recommendedName>
        <fullName evidence="4 7">dTDP-4-dehydrorhamnose 3,5-epimerase</fullName>
        <ecNumber evidence="3 7">5.1.3.13</ecNumber>
    </recommendedName>
    <alternativeName>
        <fullName evidence="7">Thymidine diphospho-4-keto-rhamnose 3,5-epimerase</fullName>
    </alternativeName>
</protein>
<evidence type="ECO:0000256" key="1">
    <source>
        <dbReference type="ARBA" id="ARBA00001298"/>
    </source>
</evidence>
<evidence type="ECO:0000256" key="6">
    <source>
        <dbReference type="PIRSR" id="PIRSR600888-3"/>
    </source>
</evidence>
<dbReference type="PANTHER" id="PTHR21047:SF2">
    <property type="entry name" value="THYMIDINE DIPHOSPHO-4-KETO-RHAMNOSE 3,5-EPIMERASE"/>
    <property type="match status" value="1"/>
</dbReference>
<dbReference type="GO" id="GO:0005829">
    <property type="term" value="C:cytosol"/>
    <property type="evidence" value="ECO:0007669"/>
    <property type="project" value="TreeGrafter"/>
</dbReference>
<dbReference type="InterPro" id="IPR011051">
    <property type="entry name" value="RmlC_Cupin_sf"/>
</dbReference>
<evidence type="ECO:0000256" key="5">
    <source>
        <dbReference type="PIRSR" id="PIRSR600888-1"/>
    </source>
</evidence>
<dbReference type="STRING" id="1249483.LEP1GSC202_3332"/>
<comment type="pathway">
    <text evidence="7">Carbohydrate biosynthesis; dTDP-L-rhamnose biosynthesis.</text>
</comment>
<proteinExistence type="inferred from homology"/>
<evidence type="ECO:0000256" key="2">
    <source>
        <dbReference type="ARBA" id="ARBA00001997"/>
    </source>
</evidence>
<dbReference type="EC" id="5.1.3.13" evidence="3 7"/>
<comment type="caution">
    <text evidence="8">The sequence shown here is derived from an EMBL/GenBank/DDBJ whole genome shotgun (WGS) entry which is preliminary data.</text>
</comment>
<dbReference type="RefSeq" id="WP_015678181.1">
    <property type="nucleotide sequence ID" value="NZ_AOGX02000024.1"/>
</dbReference>
<comment type="subunit">
    <text evidence="7">Homodimer.</text>
</comment>
<dbReference type="GO" id="GO:0019305">
    <property type="term" value="P:dTDP-rhamnose biosynthetic process"/>
    <property type="evidence" value="ECO:0007669"/>
    <property type="project" value="UniProtKB-UniRule"/>
</dbReference>
<dbReference type="InterPro" id="IPR014710">
    <property type="entry name" value="RmlC-like_jellyroll"/>
</dbReference>
<evidence type="ECO:0000256" key="7">
    <source>
        <dbReference type="RuleBase" id="RU364069"/>
    </source>
</evidence>
<comment type="catalytic activity">
    <reaction evidence="1 7">
        <text>dTDP-4-dehydro-6-deoxy-alpha-D-glucose = dTDP-4-dehydro-beta-L-rhamnose</text>
        <dbReference type="Rhea" id="RHEA:16969"/>
        <dbReference type="ChEBI" id="CHEBI:57649"/>
        <dbReference type="ChEBI" id="CHEBI:62830"/>
        <dbReference type="EC" id="5.1.3.13"/>
    </reaction>
</comment>